<dbReference type="Gene3D" id="1.20.120.570">
    <property type="entry name" value="YkyA-like"/>
    <property type="match status" value="1"/>
</dbReference>
<dbReference type="InterPro" id="IPR019454">
    <property type="entry name" value="Lipoprot_YkyA-like"/>
</dbReference>
<reference evidence="4" key="1">
    <citation type="journal article" date="2019" name="Int. J. Syst. Evol. Microbiol.">
        <title>The Global Catalogue of Microorganisms (GCM) 10K type strain sequencing project: providing services to taxonomists for standard genome sequencing and annotation.</title>
        <authorList>
            <consortium name="The Broad Institute Genomics Platform"/>
            <consortium name="The Broad Institute Genome Sequencing Center for Infectious Disease"/>
            <person name="Wu L."/>
            <person name="Ma J."/>
        </authorList>
    </citation>
    <scope>NUCLEOTIDE SEQUENCE [LARGE SCALE GENOMIC DNA]</scope>
    <source>
        <strain evidence="4">CGMCC 1.15790</strain>
    </source>
</reference>
<feature type="coiled-coil region" evidence="1">
    <location>
        <begin position="84"/>
        <end position="121"/>
    </location>
</feature>
<dbReference type="EMBL" id="JBHSPF010000015">
    <property type="protein sequence ID" value="MFC5627979.1"/>
    <property type="molecule type" value="Genomic_DNA"/>
</dbReference>
<feature type="coiled-coil region" evidence="1">
    <location>
        <begin position="161"/>
        <end position="188"/>
    </location>
</feature>
<keyword evidence="2" id="KW-0472">Membrane</keyword>
<dbReference type="SUPFAM" id="SSF140423">
    <property type="entry name" value="MW0975(SA0943)-like"/>
    <property type="match status" value="1"/>
</dbReference>
<accession>A0ABW0U5E5</accession>
<evidence type="ECO:0000256" key="2">
    <source>
        <dbReference type="SAM" id="Phobius"/>
    </source>
</evidence>
<keyword evidence="2" id="KW-0812">Transmembrane</keyword>
<dbReference type="RefSeq" id="WP_270896097.1">
    <property type="nucleotide sequence ID" value="NZ_JBHSPF010000015.1"/>
</dbReference>
<name>A0ABW0U5E5_9BACI</name>
<dbReference type="Proteomes" id="UP001596143">
    <property type="component" value="Unassembled WGS sequence"/>
</dbReference>
<feature type="transmembrane region" description="Helical" evidence="2">
    <location>
        <begin position="6"/>
        <end position="22"/>
    </location>
</feature>
<dbReference type="InterPro" id="IPR036785">
    <property type="entry name" value="YkyA-like_sf"/>
</dbReference>
<dbReference type="Pfam" id="PF10368">
    <property type="entry name" value="YkyA"/>
    <property type="match status" value="1"/>
</dbReference>
<evidence type="ECO:0000256" key="1">
    <source>
        <dbReference type="SAM" id="Coils"/>
    </source>
</evidence>
<sequence length="228" mass="27109">MSNHRIVFICIFFMTSLLFIGCHHSPEEKVYNYLEEGAQVETTFQEESASFIALEKEEVEIYEQMVTLPVEEMEKITTLVEEAISLAEERTQLLEQEKQIMKEAFEQYETAKDAMDELQTVEESIVLEMKRWIKERENAYFSLHDRYVEGIEKDIQLYESMTNEELTMEELKEQVQAINDIYEQVEEDQQTFNDATKAFNEVKTELYEELGFQVKMKETKDTEKHEEK</sequence>
<comment type="caution">
    <text evidence="3">The sequence shown here is derived from an EMBL/GenBank/DDBJ whole genome shotgun (WGS) entry which is preliminary data.</text>
</comment>
<dbReference type="PROSITE" id="PS51257">
    <property type="entry name" value="PROKAR_LIPOPROTEIN"/>
    <property type="match status" value="1"/>
</dbReference>
<proteinExistence type="predicted"/>
<protein>
    <submittedName>
        <fullName evidence="3">YkyA family protein</fullName>
    </submittedName>
</protein>
<evidence type="ECO:0000313" key="3">
    <source>
        <dbReference type="EMBL" id="MFC5627979.1"/>
    </source>
</evidence>
<keyword evidence="4" id="KW-1185">Reference proteome</keyword>
<keyword evidence="2" id="KW-1133">Transmembrane helix</keyword>
<gene>
    <name evidence="3" type="ORF">ACFPTR_03610</name>
</gene>
<organism evidence="3 4">
    <name type="scientific">Aliibacillus thermotolerans</name>
    <dbReference type="NCBI Taxonomy" id="1834418"/>
    <lineage>
        <taxon>Bacteria</taxon>
        <taxon>Bacillati</taxon>
        <taxon>Bacillota</taxon>
        <taxon>Bacilli</taxon>
        <taxon>Bacillales</taxon>
        <taxon>Bacillaceae</taxon>
        <taxon>Aliibacillus</taxon>
    </lineage>
</organism>
<evidence type="ECO:0000313" key="4">
    <source>
        <dbReference type="Proteomes" id="UP001596143"/>
    </source>
</evidence>
<keyword evidence="1" id="KW-0175">Coiled coil</keyword>